<keyword evidence="3 8" id="KW-0812">Transmembrane</keyword>
<keyword evidence="7" id="KW-0813">Transport</keyword>
<evidence type="ECO:0000256" key="8">
    <source>
        <dbReference type="SAM" id="Phobius"/>
    </source>
</evidence>
<accession>A0A4Z0R9N9</accession>
<feature type="transmembrane region" description="Helical" evidence="8">
    <location>
        <begin position="80"/>
        <end position="104"/>
    </location>
</feature>
<keyword evidence="7" id="KW-0739">Sodium transport</keyword>
<feature type="transmembrane region" description="Helical" evidence="8">
    <location>
        <begin position="49"/>
        <end position="68"/>
    </location>
</feature>
<dbReference type="AlphaFoldDB" id="A0A4Z0R9N9"/>
<dbReference type="PIRSF" id="PIRSF015658">
    <property type="entry name" value="MmdB_OadB"/>
    <property type="match status" value="1"/>
</dbReference>
<evidence type="ECO:0000256" key="3">
    <source>
        <dbReference type="ARBA" id="ARBA00022692"/>
    </source>
</evidence>
<dbReference type="RefSeq" id="WP_135545293.1">
    <property type="nucleotide sequence ID" value="NZ_SPQQ01000002.1"/>
</dbReference>
<keyword evidence="4" id="KW-1278">Translocase</keyword>
<feature type="transmembrane region" description="Helical" evidence="8">
    <location>
        <begin position="364"/>
        <end position="382"/>
    </location>
</feature>
<evidence type="ECO:0000256" key="7">
    <source>
        <dbReference type="PIRNR" id="PIRNR015658"/>
    </source>
</evidence>
<protein>
    <submittedName>
        <fullName evidence="9">Sodium ion-translocating decarboxylase subunit beta</fullName>
    </submittedName>
</protein>
<dbReference type="OrthoDB" id="9783838at2"/>
<evidence type="ECO:0000256" key="1">
    <source>
        <dbReference type="ARBA" id="ARBA00004651"/>
    </source>
</evidence>
<evidence type="ECO:0000256" key="6">
    <source>
        <dbReference type="ARBA" id="ARBA00023136"/>
    </source>
</evidence>
<evidence type="ECO:0000256" key="4">
    <source>
        <dbReference type="ARBA" id="ARBA00022967"/>
    </source>
</evidence>
<keyword evidence="7" id="KW-0406">Ion transport</keyword>
<dbReference type="GO" id="GO:0005886">
    <property type="term" value="C:plasma membrane"/>
    <property type="evidence" value="ECO:0007669"/>
    <property type="project" value="UniProtKB-SubCell"/>
</dbReference>
<dbReference type="InterPro" id="IPR005661">
    <property type="entry name" value="OadB_MmdB"/>
</dbReference>
<sequence>MSIFTEFIKAISDILATSGYPAIAPGNVIMVCISFLLIYLAINKGFEPLLLLPIAFGMFVVNLPLTGLMNPPEGGVMGGLFYYLFQGVQFEIFPPLIFLGVGAMTDFGPLIARPSALLLGAGAQFGVYFAFVCALLLGFTPQEAASIGIIGGADGPTSIFLASKLAPHLLGPIAVAAYSYMALVPLIQPPIMKLMTTKKERMIKMEQMREVSKFERIAFALSVTIIVALLLPPIASLVAMLMLGNVFKESGVVQRLSSTAENELINIVTIFLGLTVGATASADIFLRPDTLKLIALGLVAFAFSTFGGLLIAKIMNLAYRGKVNPLIGSAGVSAVPMAARVSQVVGQKENPANYLLMHAMGPNVAGVIGTACAAGVLLTMFGH</sequence>
<dbReference type="PANTHER" id="PTHR35806:SF1">
    <property type="entry name" value="OXALOACETATE DECARBOXYLASE BETA CHAIN 2"/>
    <property type="match status" value="1"/>
</dbReference>
<dbReference type="PANTHER" id="PTHR35806">
    <property type="entry name" value="OXALOACETATE DECARBOXYLASE BETA CHAIN 2"/>
    <property type="match status" value="1"/>
</dbReference>
<evidence type="ECO:0000313" key="10">
    <source>
        <dbReference type="Proteomes" id="UP000298460"/>
    </source>
</evidence>
<keyword evidence="6 7" id="KW-0472">Membrane</keyword>
<name>A0A4Z0R9N9_9FIRM</name>
<reference evidence="9 10" key="1">
    <citation type="submission" date="2019-03" db="EMBL/GenBank/DDBJ databases">
        <title>Draft Genome Sequence of Desulfosporosinus fructosivorans Strain 63.6F, Isolated from Marine Sediment in the Baltic Sea.</title>
        <authorList>
            <person name="Hausmann B."/>
            <person name="Vandieken V."/>
            <person name="Pjevac P."/>
            <person name="Schreck K."/>
            <person name="Herbold C.W."/>
            <person name="Loy A."/>
        </authorList>
    </citation>
    <scope>NUCLEOTIDE SEQUENCE [LARGE SCALE GENOMIC DNA]</scope>
    <source>
        <strain evidence="9 10">63.6F</strain>
    </source>
</reference>
<keyword evidence="2 7" id="KW-1003">Cell membrane</keyword>
<feature type="transmembrane region" description="Helical" evidence="8">
    <location>
        <begin position="293"/>
        <end position="315"/>
    </location>
</feature>
<feature type="transmembrane region" description="Helical" evidence="8">
    <location>
        <begin position="116"/>
        <end position="139"/>
    </location>
</feature>
<gene>
    <name evidence="9" type="ORF">E4K67_04780</name>
</gene>
<evidence type="ECO:0000256" key="5">
    <source>
        <dbReference type="ARBA" id="ARBA00022989"/>
    </source>
</evidence>
<evidence type="ECO:0000313" key="9">
    <source>
        <dbReference type="EMBL" id="TGE38797.1"/>
    </source>
</evidence>
<dbReference type="GO" id="GO:0006814">
    <property type="term" value="P:sodium ion transport"/>
    <property type="evidence" value="ECO:0007669"/>
    <property type="project" value="UniProtKB-UniRule"/>
</dbReference>
<keyword evidence="10" id="KW-1185">Reference proteome</keyword>
<proteinExistence type="predicted"/>
<dbReference type="EMBL" id="SPQQ01000002">
    <property type="protein sequence ID" value="TGE38797.1"/>
    <property type="molecule type" value="Genomic_DNA"/>
</dbReference>
<dbReference type="Proteomes" id="UP000298460">
    <property type="component" value="Unassembled WGS sequence"/>
</dbReference>
<organism evidence="9 10">
    <name type="scientific">Desulfosporosinus fructosivorans</name>
    <dbReference type="NCBI Taxonomy" id="2018669"/>
    <lineage>
        <taxon>Bacteria</taxon>
        <taxon>Bacillati</taxon>
        <taxon>Bacillota</taxon>
        <taxon>Clostridia</taxon>
        <taxon>Eubacteriales</taxon>
        <taxon>Desulfitobacteriaceae</taxon>
        <taxon>Desulfosporosinus</taxon>
    </lineage>
</organism>
<feature type="transmembrane region" description="Helical" evidence="8">
    <location>
        <begin position="264"/>
        <end position="286"/>
    </location>
</feature>
<keyword evidence="7" id="KW-0915">Sodium</keyword>
<feature type="transmembrane region" description="Helical" evidence="8">
    <location>
        <begin position="173"/>
        <end position="196"/>
    </location>
</feature>
<dbReference type="NCBIfam" id="TIGR01109">
    <property type="entry name" value="Na_pump_decarbB"/>
    <property type="match status" value="1"/>
</dbReference>
<comment type="caution">
    <text evidence="9">The sequence shown here is derived from an EMBL/GenBank/DDBJ whole genome shotgun (WGS) entry which is preliminary data.</text>
</comment>
<evidence type="ECO:0000256" key="2">
    <source>
        <dbReference type="ARBA" id="ARBA00022475"/>
    </source>
</evidence>
<comment type="subcellular location">
    <subcellularLocation>
        <location evidence="1">Cell membrane</location>
        <topology evidence="1">Multi-pass membrane protein</topology>
    </subcellularLocation>
</comment>
<dbReference type="GO" id="GO:0016829">
    <property type="term" value="F:lyase activity"/>
    <property type="evidence" value="ECO:0007669"/>
    <property type="project" value="InterPro"/>
</dbReference>
<keyword evidence="5 8" id="KW-1133">Transmembrane helix</keyword>
<dbReference type="Pfam" id="PF03977">
    <property type="entry name" value="OAD_beta"/>
    <property type="match status" value="1"/>
</dbReference>
<feature type="transmembrane region" description="Helical" evidence="8">
    <location>
        <begin position="217"/>
        <end position="244"/>
    </location>
</feature>
<feature type="transmembrane region" description="Helical" evidence="8">
    <location>
        <begin position="20"/>
        <end position="42"/>
    </location>
</feature>